<gene>
    <name evidence="1" type="ORF">Sango_2368400</name>
</gene>
<reference evidence="1" key="1">
    <citation type="submission" date="2020-06" db="EMBL/GenBank/DDBJ databases">
        <authorList>
            <person name="Li T."/>
            <person name="Hu X."/>
            <person name="Zhang T."/>
            <person name="Song X."/>
            <person name="Zhang H."/>
            <person name="Dai N."/>
            <person name="Sheng W."/>
            <person name="Hou X."/>
            <person name="Wei L."/>
        </authorList>
    </citation>
    <scope>NUCLEOTIDE SEQUENCE</scope>
    <source>
        <strain evidence="1">K16</strain>
        <tissue evidence="1">Leaf</tissue>
    </source>
</reference>
<dbReference type="EMBL" id="JACGWL010000014">
    <property type="protein sequence ID" value="KAK4387618.1"/>
    <property type="molecule type" value="Genomic_DNA"/>
</dbReference>
<organism evidence="1 2">
    <name type="scientific">Sesamum angolense</name>
    <dbReference type="NCBI Taxonomy" id="2727404"/>
    <lineage>
        <taxon>Eukaryota</taxon>
        <taxon>Viridiplantae</taxon>
        <taxon>Streptophyta</taxon>
        <taxon>Embryophyta</taxon>
        <taxon>Tracheophyta</taxon>
        <taxon>Spermatophyta</taxon>
        <taxon>Magnoliopsida</taxon>
        <taxon>eudicotyledons</taxon>
        <taxon>Gunneridae</taxon>
        <taxon>Pentapetalae</taxon>
        <taxon>asterids</taxon>
        <taxon>lamiids</taxon>
        <taxon>Lamiales</taxon>
        <taxon>Pedaliaceae</taxon>
        <taxon>Sesamum</taxon>
    </lineage>
</organism>
<accession>A0AAE2BJE4</accession>
<comment type="caution">
    <text evidence="1">The sequence shown here is derived from an EMBL/GenBank/DDBJ whole genome shotgun (WGS) entry which is preliminary data.</text>
</comment>
<protein>
    <submittedName>
        <fullName evidence="1">Protein PHLOEM PROTEIN 2-LIKE A10</fullName>
    </submittedName>
</protein>
<sequence length="480" mass="52897">MYLSYMESGLVIRGLDFARRRKKWIILLGLVGCSSYGVYKVYNMPSVARKRKRILKLFESLVSIAEMVSDSAETITVVSRDLKEFLKSDSDEIPNSLRQLSKIARSEEFSDSVIRVSRAMTVGILRGYKVENDRKENEEVGNSSFSDKVMDKLMSSAGTGFVSVIVGSFARNLVMGFYANGGASEGSSENGHLDASFVKSSSSTLPGWLDVVVSDDKCRVLVADCIKSFVSTAVAVYLDKTMDVNFYDEMFSGLTNPKHQNRVTDVLVSLCNGAVETLVKTSHQVLTASKSDPPLGSKESYSIIDQSEASLLENKKDLQPEAHFRKMKVMNGSKDLQNSGWIDSVSSTLAVPSNRKFVLDVTGRVTFETVRSVIQFILWKLSEGLKTSVNAVHDEVAERGFQATPEFCCLHRSDGRLGCTMLQGTIRTLLVVHRTSCCLACDCTENKGAAGFPASACYFLELRAEKGFGSKIEFPIMVEI</sequence>
<evidence type="ECO:0000313" key="2">
    <source>
        <dbReference type="Proteomes" id="UP001289374"/>
    </source>
</evidence>
<dbReference type="InterPro" id="IPR019141">
    <property type="entry name" value="DUF2045"/>
</dbReference>
<dbReference type="Proteomes" id="UP001289374">
    <property type="component" value="Unassembled WGS sequence"/>
</dbReference>
<reference evidence="1" key="2">
    <citation type="journal article" date="2024" name="Plant">
        <title>Genomic evolution and insights into agronomic trait innovations of Sesamum species.</title>
        <authorList>
            <person name="Miao H."/>
            <person name="Wang L."/>
            <person name="Qu L."/>
            <person name="Liu H."/>
            <person name="Sun Y."/>
            <person name="Le M."/>
            <person name="Wang Q."/>
            <person name="Wei S."/>
            <person name="Zheng Y."/>
            <person name="Lin W."/>
            <person name="Duan Y."/>
            <person name="Cao H."/>
            <person name="Xiong S."/>
            <person name="Wang X."/>
            <person name="Wei L."/>
            <person name="Li C."/>
            <person name="Ma Q."/>
            <person name="Ju M."/>
            <person name="Zhao R."/>
            <person name="Li G."/>
            <person name="Mu C."/>
            <person name="Tian Q."/>
            <person name="Mei H."/>
            <person name="Zhang T."/>
            <person name="Gao T."/>
            <person name="Zhang H."/>
        </authorList>
    </citation>
    <scope>NUCLEOTIDE SEQUENCE</scope>
    <source>
        <strain evidence="1">K16</strain>
    </source>
</reference>
<keyword evidence="2" id="KW-1185">Reference proteome</keyword>
<dbReference type="AlphaFoldDB" id="A0AAE2BJE4"/>
<dbReference type="PANTHER" id="PTHR21477">
    <property type="entry name" value="ZGC:172139"/>
    <property type="match status" value="1"/>
</dbReference>
<evidence type="ECO:0000313" key="1">
    <source>
        <dbReference type="EMBL" id="KAK4387618.1"/>
    </source>
</evidence>
<proteinExistence type="predicted"/>
<dbReference type="PANTHER" id="PTHR21477:SF12">
    <property type="entry name" value="PROTEIN PHLOEM PROTEIN 2-LIKE A10"/>
    <property type="match status" value="1"/>
</dbReference>
<name>A0AAE2BJE4_9LAMI</name>